<proteinExistence type="predicted"/>
<protein>
    <submittedName>
        <fullName evidence="2">DUF3102 domain-containing protein</fullName>
    </submittedName>
</protein>
<sequence length="284" mass="32279">MGDLTTERTPHLIAAEINTIRHQTEKILLAGAIEVGCRLREAKELLPHGEWLKWLEESVNYTERTAQKLMRVFDAYGSQPSVSAGTAPLNAPGPEAQTLPNLSYTQAFILLGVPDEERTQFIAELDLESMSTRQLEKAVQERRQAVEDRNRALEERTELQETVEDQGNQIDRLTKELDSLKMKNGELSKSQAEAAAKAGRLSVELKSQKESTSAKAITRMSNNLNAAYHRAKANQIAFLYESMVRNYRELLYEMKEFAAKEPETYEVYRNKIMDFLAKGVKERI</sequence>
<feature type="coiled-coil region" evidence="1">
    <location>
        <begin position="135"/>
        <end position="190"/>
    </location>
</feature>
<accession>A0A7C7D8G6</accession>
<evidence type="ECO:0000313" key="3">
    <source>
        <dbReference type="Proteomes" id="UP000553059"/>
    </source>
</evidence>
<comment type="caution">
    <text evidence="2">The sequence shown here is derived from an EMBL/GenBank/DDBJ whole genome shotgun (WGS) entry which is preliminary data.</text>
</comment>
<organism evidence="2 3">
    <name type="scientific">Desulfitobacterium dehalogenans</name>
    <dbReference type="NCBI Taxonomy" id="36854"/>
    <lineage>
        <taxon>Bacteria</taxon>
        <taxon>Bacillati</taxon>
        <taxon>Bacillota</taxon>
        <taxon>Clostridia</taxon>
        <taxon>Eubacteriales</taxon>
        <taxon>Desulfitobacteriaceae</taxon>
        <taxon>Desulfitobacterium</taxon>
    </lineage>
</organism>
<dbReference type="EMBL" id="DUTF01000105">
    <property type="protein sequence ID" value="HHY26039.1"/>
    <property type="molecule type" value="Genomic_DNA"/>
</dbReference>
<dbReference type="Proteomes" id="UP000553059">
    <property type="component" value="Unassembled WGS sequence"/>
</dbReference>
<name>A0A7C7D8G6_9FIRM</name>
<keyword evidence="1" id="KW-0175">Coiled coil</keyword>
<reference evidence="2 3" key="1">
    <citation type="journal article" date="2020" name="Biotechnol. Biofuels">
        <title>New insights from the biogas microbiome by comprehensive genome-resolved metagenomics of nearly 1600 species originating from multiple anaerobic digesters.</title>
        <authorList>
            <person name="Campanaro S."/>
            <person name="Treu L."/>
            <person name="Rodriguez-R L.M."/>
            <person name="Kovalovszki A."/>
            <person name="Ziels R.M."/>
            <person name="Maus I."/>
            <person name="Zhu X."/>
            <person name="Kougias P.G."/>
            <person name="Basile A."/>
            <person name="Luo G."/>
            <person name="Schluter A."/>
            <person name="Konstantinidis K.T."/>
            <person name="Angelidaki I."/>
        </authorList>
    </citation>
    <scope>NUCLEOTIDE SEQUENCE [LARGE SCALE GENOMIC DNA]</scope>
    <source>
        <strain evidence="2">AS05jafATM_4</strain>
    </source>
</reference>
<dbReference type="AlphaFoldDB" id="A0A7C7D8G6"/>
<evidence type="ECO:0000256" key="1">
    <source>
        <dbReference type="SAM" id="Coils"/>
    </source>
</evidence>
<dbReference type="Pfam" id="PF11300">
    <property type="entry name" value="DUF3102"/>
    <property type="match status" value="1"/>
</dbReference>
<evidence type="ECO:0000313" key="2">
    <source>
        <dbReference type="EMBL" id="HHY26039.1"/>
    </source>
</evidence>
<dbReference type="InterPro" id="IPR021451">
    <property type="entry name" value="DUF3102"/>
</dbReference>
<gene>
    <name evidence="2" type="ORF">GX523_04660</name>
</gene>